<sequence length="463" mass="50796">MKKNIQRPEEHIDRRTFMKGLGALGLSSVFPSTLSAAALDYDQIQFDPNIYNDNNAQTIIVYLTGGAAEFAGNLTNLDEINSASQNPYPLPSMTPTQNNCWLEAGGDSIEKLLANGDMNLFRTCFRTFDDSRSHGVCSSQAQYGQATQGTSGIVTNIASILYNKGAVTEPTANDEIGKNFPFVSMESTISPLYAKGGIDLPSFLEPVIFDSKSAIKNPYARSSSPLINRILNTQTEETIDNLLDTQATQTNTPGTIQDNFDKRAILAQYTDELNAIPLPEGVSYPAHNEYADKLQLAMKLLIHNAHTKVVTIGAIGGLGGWDDHQNALAQYSNRMKQLLSALDAAVTHMNAAARTNINIVVFGEFGRNLNYNNAAGWDHGNNQNVYWIGGKDYMNQMGIVGETELYTTGEPDRLYNRPKNFGQEGESYHFQVFSIAATLYNIYGITNPEILTDNNMPIDGLLS</sequence>
<dbReference type="KEGG" id="slh:YH65_01515"/>
<dbReference type="RefSeq" id="WP_046550320.1">
    <property type="nucleotide sequence ID" value="NZ_CP011308.1"/>
</dbReference>
<dbReference type="OrthoDB" id="9783759at2"/>
<evidence type="ECO:0008006" key="3">
    <source>
        <dbReference type="Google" id="ProtNLM"/>
    </source>
</evidence>
<evidence type="ECO:0000313" key="1">
    <source>
        <dbReference type="EMBL" id="AKF24219.1"/>
    </source>
</evidence>
<protein>
    <recommendedName>
        <fullName evidence="3">DUF1501 domain-containing protein</fullName>
    </recommendedName>
</protein>
<keyword evidence="2" id="KW-1185">Reference proteome</keyword>
<dbReference type="AlphaFoldDB" id="A0A7U4LZQ6"/>
<reference evidence="2" key="2">
    <citation type="journal article" date="2017" name="Stand. Genomic Sci.">
        <title>Complete genome sequence of the sulfur-oxidizing chemolithoautotrophic Sulfurovum lithotrophicum 42BKTT.</title>
        <authorList>
            <person name="Jeon W."/>
            <person name="Priscilla L."/>
            <person name="Park G."/>
            <person name="Lee H."/>
            <person name="Lee N."/>
            <person name="Lee D."/>
            <person name="Kwon H."/>
            <person name="Ahn I."/>
            <person name="Lee C."/>
            <person name="Lee H."/>
            <person name="Ahn J."/>
        </authorList>
    </citation>
    <scope>NUCLEOTIDE SEQUENCE [LARGE SCALE GENOMIC DNA]</scope>
    <source>
        <strain evidence="2">ATCC BAA-797 / 42BKT</strain>
    </source>
</reference>
<accession>A0A7U4LZQ6</accession>
<reference evidence="1 2" key="1">
    <citation type="submission" date="2015-04" db="EMBL/GenBank/DDBJ databases">
        <title>Complete genome sequence of Sulfurovum lithotrophicum ATCC BAA-797T.</title>
        <authorList>
            <person name="Ahn J."/>
            <person name="Park G."/>
            <person name="Jeon W."/>
            <person name="Jang Y."/>
            <person name="Jang M."/>
            <person name="Lee H."/>
            <person name="Lee H."/>
        </authorList>
    </citation>
    <scope>NUCLEOTIDE SEQUENCE [LARGE SCALE GENOMIC DNA]</scope>
    <source>
        <strain evidence="2">ATCC BAA-797 / 42BKT</strain>
    </source>
</reference>
<gene>
    <name evidence="1" type="ORF">YH65_01515</name>
</gene>
<dbReference type="Pfam" id="PF07394">
    <property type="entry name" value="DUF1501"/>
    <property type="match status" value="1"/>
</dbReference>
<dbReference type="InterPro" id="IPR010869">
    <property type="entry name" value="DUF1501"/>
</dbReference>
<dbReference type="InterPro" id="IPR006311">
    <property type="entry name" value="TAT_signal"/>
</dbReference>
<organism evidence="1 2">
    <name type="scientific">Sulfurovum lithotrophicum</name>
    <dbReference type="NCBI Taxonomy" id="206403"/>
    <lineage>
        <taxon>Bacteria</taxon>
        <taxon>Pseudomonadati</taxon>
        <taxon>Campylobacterota</taxon>
        <taxon>Epsilonproteobacteria</taxon>
        <taxon>Campylobacterales</taxon>
        <taxon>Sulfurovaceae</taxon>
        <taxon>Sulfurovum</taxon>
    </lineage>
</organism>
<dbReference type="Proteomes" id="UP000034444">
    <property type="component" value="Chromosome"/>
</dbReference>
<dbReference type="EMBL" id="CP011308">
    <property type="protein sequence ID" value="AKF24219.1"/>
    <property type="molecule type" value="Genomic_DNA"/>
</dbReference>
<dbReference type="PROSITE" id="PS51318">
    <property type="entry name" value="TAT"/>
    <property type="match status" value="1"/>
</dbReference>
<proteinExistence type="predicted"/>
<evidence type="ECO:0000313" key="2">
    <source>
        <dbReference type="Proteomes" id="UP000034444"/>
    </source>
</evidence>
<name>A0A7U4LZQ6_9BACT</name>